<dbReference type="InterPro" id="IPR007379">
    <property type="entry name" value="Tim44-like_dom"/>
</dbReference>
<gene>
    <name evidence="3" type="ORF">METZ01_LOCUS153443</name>
</gene>
<dbReference type="SUPFAM" id="SSF54427">
    <property type="entry name" value="NTF2-like"/>
    <property type="match status" value="1"/>
</dbReference>
<dbReference type="EMBL" id="UINC01025289">
    <property type="protein sequence ID" value="SVB00589.1"/>
    <property type="molecule type" value="Genomic_DNA"/>
</dbReference>
<feature type="domain" description="Tim44-like" evidence="2">
    <location>
        <begin position="65"/>
        <end position="209"/>
    </location>
</feature>
<proteinExistence type="predicted"/>
<dbReference type="SMART" id="SM00978">
    <property type="entry name" value="Tim44"/>
    <property type="match status" value="1"/>
</dbReference>
<dbReference type="NCBIfam" id="NF033779">
    <property type="entry name" value="Tim44_TimA_adap"/>
    <property type="match status" value="1"/>
</dbReference>
<keyword evidence="1" id="KW-0812">Transmembrane</keyword>
<dbReference type="InterPro" id="IPR032710">
    <property type="entry name" value="NTF2-like_dom_sf"/>
</dbReference>
<evidence type="ECO:0000259" key="2">
    <source>
        <dbReference type="SMART" id="SM00978"/>
    </source>
</evidence>
<feature type="transmembrane region" description="Helical" evidence="1">
    <location>
        <begin position="12"/>
        <end position="36"/>
    </location>
</feature>
<evidence type="ECO:0000313" key="3">
    <source>
        <dbReference type="EMBL" id="SVB00589.1"/>
    </source>
</evidence>
<organism evidence="3">
    <name type="scientific">marine metagenome</name>
    <dbReference type="NCBI Taxonomy" id="408172"/>
    <lineage>
        <taxon>unclassified sequences</taxon>
        <taxon>metagenomes</taxon>
        <taxon>ecological metagenomes</taxon>
    </lineage>
</organism>
<dbReference type="Pfam" id="PF04280">
    <property type="entry name" value="Tim44"/>
    <property type="match status" value="1"/>
</dbReference>
<dbReference type="Gene3D" id="3.10.450.240">
    <property type="match status" value="1"/>
</dbReference>
<keyword evidence="1" id="KW-0472">Membrane</keyword>
<keyword evidence="1" id="KW-1133">Transmembrane helix</keyword>
<accession>A0A382AGT5</accession>
<protein>
    <recommendedName>
        <fullName evidence="2">Tim44-like domain-containing protein</fullName>
    </recommendedName>
</protein>
<name>A0A382AGT5_9ZZZZ</name>
<sequence length="209" mass="24380">MLVEIKQHTKYYLIMNYSFEYIDIILLAMIAGFIFLRLRGILGKRTGFDGKLSTGFKQEIQKETTNKNLENQTFDDSAKQEFLNGAKSAYEMIVTSFAKGDKNVLKPLLNKEIFQNFSDEIDYRKKENVKSELTFVGIKSAKIKNFEKKDNIYTFTVDFVSEIITCKKDKNNKVIEGNPDRIKTVNDVWKFSKNMWSDNPNWYLVETQA</sequence>
<dbReference type="AlphaFoldDB" id="A0A382AGT5"/>
<evidence type="ECO:0000256" key="1">
    <source>
        <dbReference type="SAM" id="Phobius"/>
    </source>
</evidence>
<reference evidence="3" key="1">
    <citation type="submission" date="2018-05" db="EMBL/GenBank/DDBJ databases">
        <authorList>
            <person name="Lanie J.A."/>
            <person name="Ng W.-L."/>
            <person name="Kazmierczak K.M."/>
            <person name="Andrzejewski T.M."/>
            <person name="Davidsen T.M."/>
            <person name="Wayne K.J."/>
            <person name="Tettelin H."/>
            <person name="Glass J.I."/>
            <person name="Rusch D."/>
            <person name="Podicherti R."/>
            <person name="Tsui H.-C.T."/>
            <person name="Winkler M.E."/>
        </authorList>
    </citation>
    <scope>NUCLEOTIDE SEQUENCE</scope>
</reference>